<evidence type="ECO:0000313" key="8">
    <source>
        <dbReference type="Proteomes" id="UP000183107"/>
    </source>
</evidence>
<feature type="domain" description="Thioredoxin" evidence="6">
    <location>
        <begin position="41"/>
        <end position="203"/>
    </location>
</feature>
<dbReference type="CDD" id="cd02968">
    <property type="entry name" value="SCO"/>
    <property type="match status" value="1"/>
</dbReference>
<dbReference type="EMBL" id="FOVJ01000013">
    <property type="protein sequence ID" value="SFO22439.1"/>
    <property type="molecule type" value="Genomic_DNA"/>
</dbReference>
<dbReference type="InterPro" id="IPR003782">
    <property type="entry name" value="SCO1/SenC"/>
</dbReference>
<protein>
    <submittedName>
        <fullName evidence="7">Protein SCO1/2</fullName>
    </submittedName>
</protein>
<accession>A0A1I5FFJ6</accession>
<evidence type="ECO:0000256" key="2">
    <source>
        <dbReference type="ARBA" id="ARBA00023008"/>
    </source>
</evidence>
<evidence type="ECO:0000313" key="7">
    <source>
        <dbReference type="EMBL" id="SFO22439.1"/>
    </source>
</evidence>
<evidence type="ECO:0000256" key="1">
    <source>
        <dbReference type="ARBA" id="ARBA00010996"/>
    </source>
</evidence>
<dbReference type="PROSITE" id="PS51352">
    <property type="entry name" value="THIOREDOXIN_2"/>
    <property type="match status" value="1"/>
</dbReference>
<organism evidence="7 8">
    <name type="scientific">Nitrosospira briensis</name>
    <dbReference type="NCBI Taxonomy" id="35799"/>
    <lineage>
        <taxon>Bacteria</taxon>
        <taxon>Pseudomonadati</taxon>
        <taxon>Pseudomonadota</taxon>
        <taxon>Betaproteobacteria</taxon>
        <taxon>Nitrosomonadales</taxon>
        <taxon>Nitrosomonadaceae</taxon>
        <taxon>Nitrosospira</taxon>
    </lineage>
</organism>
<keyword evidence="3" id="KW-0479">Metal-binding</keyword>
<feature type="binding site" evidence="3">
    <location>
        <position position="168"/>
    </location>
    <ligand>
        <name>Cu cation</name>
        <dbReference type="ChEBI" id="CHEBI:23378"/>
    </ligand>
</feature>
<gene>
    <name evidence="7" type="ORF">SAMN05216386_2989</name>
</gene>
<comment type="similarity">
    <text evidence="1">Belongs to the SCO1/2 family.</text>
</comment>
<dbReference type="Gene3D" id="3.40.30.10">
    <property type="entry name" value="Glutaredoxin"/>
    <property type="match status" value="1"/>
</dbReference>
<sequence>MRYRTFNAFVVSAALVFLAPLLLTACGDTSKPKPEFLSTDISDVNFGEDFRLTDHNGNVRTLSDFKGKVVVLFFGYTHCPDVCPATMSNLATAMDKLGPDAARVQVLFVTVDPERDTPPVLQQYLSAFNPTFLGLSGSAQATKAVTKEFKIVAQKQPGEAAGHHTVDHSTGTYIFDTNGKLRLYVTSDKDADVFAHDISELLKTSA</sequence>
<evidence type="ECO:0000259" key="6">
    <source>
        <dbReference type="PROSITE" id="PS51352"/>
    </source>
</evidence>
<proteinExistence type="inferred from homology"/>
<dbReference type="Pfam" id="PF02630">
    <property type="entry name" value="SCO1-SenC"/>
    <property type="match status" value="1"/>
</dbReference>
<evidence type="ECO:0000256" key="5">
    <source>
        <dbReference type="SAM" id="SignalP"/>
    </source>
</evidence>
<keyword evidence="8" id="KW-1185">Reference proteome</keyword>
<dbReference type="Proteomes" id="UP000183107">
    <property type="component" value="Unassembled WGS sequence"/>
</dbReference>
<feature type="chain" id="PRO_5010166035" evidence="5">
    <location>
        <begin position="26"/>
        <end position="206"/>
    </location>
</feature>
<name>A0A1I5FFJ6_9PROT</name>
<dbReference type="PANTHER" id="PTHR12151:SF25">
    <property type="entry name" value="LINALOOL DEHYDRATASE_ISOMERASE DOMAIN-CONTAINING PROTEIN"/>
    <property type="match status" value="1"/>
</dbReference>
<keyword evidence="2 3" id="KW-0186">Copper</keyword>
<feature type="signal peptide" evidence="5">
    <location>
        <begin position="1"/>
        <end position="25"/>
    </location>
</feature>
<evidence type="ECO:0000256" key="4">
    <source>
        <dbReference type="PIRSR" id="PIRSR603782-2"/>
    </source>
</evidence>
<feature type="disulfide bond" description="Redox-active" evidence="4">
    <location>
        <begin position="79"/>
        <end position="83"/>
    </location>
</feature>
<keyword evidence="5" id="KW-0732">Signal</keyword>
<dbReference type="FunFam" id="3.40.30.10:FF:000013">
    <property type="entry name" value="Blast:Protein SCO1 homolog, mitochondrial"/>
    <property type="match status" value="1"/>
</dbReference>
<dbReference type="InterPro" id="IPR036249">
    <property type="entry name" value="Thioredoxin-like_sf"/>
</dbReference>
<feature type="binding site" evidence="3">
    <location>
        <position position="83"/>
    </location>
    <ligand>
        <name>Cu cation</name>
        <dbReference type="ChEBI" id="CHEBI:23378"/>
    </ligand>
</feature>
<dbReference type="PANTHER" id="PTHR12151">
    <property type="entry name" value="ELECTRON TRANSPORT PROTIN SCO1/SENC FAMILY MEMBER"/>
    <property type="match status" value="1"/>
</dbReference>
<dbReference type="PROSITE" id="PS51257">
    <property type="entry name" value="PROKAR_LIPOPROTEIN"/>
    <property type="match status" value="1"/>
</dbReference>
<dbReference type="SUPFAM" id="SSF52833">
    <property type="entry name" value="Thioredoxin-like"/>
    <property type="match status" value="1"/>
</dbReference>
<dbReference type="InterPro" id="IPR013766">
    <property type="entry name" value="Thioredoxin_domain"/>
</dbReference>
<feature type="binding site" evidence="3">
    <location>
        <position position="79"/>
    </location>
    <ligand>
        <name>Cu cation</name>
        <dbReference type="ChEBI" id="CHEBI:23378"/>
    </ligand>
</feature>
<evidence type="ECO:0000256" key="3">
    <source>
        <dbReference type="PIRSR" id="PIRSR603782-1"/>
    </source>
</evidence>
<dbReference type="RefSeq" id="WP_074798793.1">
    <property type="nucleotide sequence ID" value="NZ_FOVJ01000013.1"/>
</dbReference>
<dbReference type="AlphaFoldDB" id="A0A1I5FFJ6"/>
<keyword evidence="4" id="KW-1015">Disulfide bond</keyword>
<dbReference type="GO" id="GO:0046872">
    <property type="term" value="F:metal ion binding"/>
    <property type="evidence" value="ECO:0007669"/>
    <property type="project" value="UniProtKB-KW"/>
</dbReference>
<reference evidence="8" key="1">
    <citation type="submission" date="2016-10" db="EMBL/GenBank/DDBJ databases">
        <authorList>
            <person name="Varghese N."/>
        </authorList>
    </citation>
    <scope>NUCLEOTIDE SEQUENCE [LARGE SCALE GENOMIC DNA]</scope>
    <source>
        <strain evidence="8">Nsp8</strain>
    </source>
</reference>